<evidence type="ECO:0000256" key="1">
    <source>
        <dbReference type="SAM" id="Coils"/>
    </source>
</evidence>
<dbReference type="InParanoid" id="E3MUR2"/>
<keyword evidence="5" id="KW-1185">Reference proteome</keyword>
<feature type="region of interest" description="Disordered" evidence="2">
    <location>
        <begin position="1"/>
        <end position="42"/>
    </location>
</feature>
<sequence length="398" mass="45996">MTEGNENKFSADVAANDSTADDQRVKQLKSENENKTGVSDSTIQSVHKMCQELLEKQNTLETSISGIVEKLRLAEENFKNLKQDLQEKFDSTQVKQNEIDETLKPVVSPPPVYSTRDFQENKGKMSTSGKCFVLKHTFNNISSFKNNTYFFSEKENHFGVPWWVSSINVVHYILYRRIYMERNDGCLSFFLSCLLPENNENTWEIDFEFELKIVNPSANENRRKLCHVFKNDGSGLACGLSKFIAWEELEDDFVVDDCFCAEIAVNVKRMTGIYKENLRSFDETMKEFSDVVLIVNDEKFYVLKLVSKITIEGILMVADMFDTPLIIQKCENFLLKESKKRLKKKLEMSIRYNLDALKKQCISEIKSIDDIKSVIPGDIHDMDSSIMAELFQKFLKLH</sequence>
<dbReference type="SMART" id="SM00061">
    <property type="entry name" value="MATH"/>
    <property type="match status" value="1"/>
</dbReference>
<dbReference type="HOGENOM" id="CLU_051249_3_0_1"/>
<keyword evidence="1" id="KW-0175">Coiled coil</keyword>
<accession>E3MUR2</accession>
<dbReference type="InterPro" id="IPR002083">
    <property type="entry name" value="MATH/TRAF_dom"/>
</dbReference>
<dbReference type="Gene3D" id="2.60.210.10">
    <property type="entry name" value="Apoptosis, Tumor Necrosis Factor Receptor Associated Protein 2, Chain A"/>
    <property type="match status" value="1"/>
</dbReference>
<evidence type="ECO:0000256" key="2">
    <source>
        <dbReference type="SAM" id="MobiDB-lite"/>
    </source>
</evidence>
<protein>
    <recommendedName>
        <fullName evidence="3">MATH domain-containing protein</fullName>
    </recommendedName>
</protein>
<evidence type="ECO:0000313" key="5">
    <source>
        <dbReference type="Proteomes" id="UP000008281"/>
    </source>
</evidence>
<dbReference type="PANTHER" id="PTHR22743:SF165">
    <property type="entry name" value="BTB AND MATH DOMAIN CONTAINING-RELATED"/>
    <property type="match status" value="1"/>
</dbReference>
<dbReference type="CDD" id="cd00121">
    <property type="entry name" value="MATH"/>
    <property type="match status" value="1"/>
</dbReference>
<dbReference type="InterPro" id="IPR052664">
    <property type="entry name" value="BTB-MATH_domain_protein"/>
</dbReference>
<evidence type="ECO:0000313" key="4">
    <source>
        <dbReference type="EMBL" id="EFP09913.1"/>
    </source>
</evidence>
<feature type="compositionally biased region" description="Basic and acidic residues" evidence="2">
    <location>
        <begin position="21"/>
        <end position="34"/>
    </location>
</feature>
<dbReference type="SUPFAM" id="SSF49599">
    <property type="entry name" value="TRAF domain-like"/>
    <property type="match status" value="1"/>
</dbReference>
<dbReference type="PANTHER" id="PTHR22743">
    <property type="entry name" value="MEPRIN/TRAF-LIKE MATH FAMILY-C.ELEGANS"/>
    <property type="match status" value="1"/>
</dbReference>
<dbReference type="EMBL" id="DS268480">
    <property type="protein sequence ID" value="EFP09913.1"/>
    <property type="molecule type" value="Genomic_DNA"/>
</dbReference>
<dbReference type="AlphaFoldDB" id="E3MUR2"/>
<proteinExistence type="predicted"/>
<dbReference type="InterPro" id="IPR008974">
    <property type="entry name" value="TRAF-like"/>
</dbReference>
<organism evidence="5">
    <name type="scientific">Caenorhabditis remanei</name>
    <name type="common">Caenorhabditis vulgaris</name>
    <dbReference type="NCBI Taxonomy" id="31234"/>
    <lineage>
        <taxon>Eukaryota</taxon>
        <taxon>Metazoa</taxon>
        <taxon>Ecdysozoa</taxon>
        <taxon>Nematoda</taxon>
        <taxon>Chromadorea</taxon>
        <taxon>Rhabditida</taxon>
        <taxon>Rhabditina</taxon>
        <taxon>Rhabditomorpha</taxon>
        <taxon>Rhabditoidea</taxon>
        <taxon>Rhabditidae</taxon>
        <taxon>Peloderinae</taxon>
        <taxon>Caenorhabditis</taxon>
    </lineage>
</organism>
<feature type="domain" description="MATH" evidence="3">
    <location>
        <begin position="131"/>
        <end position="265"/>
    </location>
</feature>
<dbReference type="Pfam" id="PF00917">
    <property type="entry name" value="MATH"/>
    <property type="match status" value="1"/>
</dbReference>
<dbReference type="STRING" id="31234.E3MUR2"/>
<feature type="coiled-coil region" evidence="1">
    <location>
        <begin position="64"/>
        <end position="91"/>
    </location>
</feature>
<evidence type="ECO:0000259" key="3">
    <source>
        <dbReference type="PROSITE" id="PS50144"/>
    </source>
</evidence>
<gene>
    <name evidence="4" type="ORF">CRE_21403</name>
</gene>
<name>E3MUR2_CAERE</name>
<dbReference type="PROSITE" id="PS50144">
    <property type="entry name" value="MATH"/>
    <property type="match status" value="1"/>
</dbReference>
<dbReference type="OrthoDB" id="6359816at2759"/>
<dbReference type="Proteomes" id="UP000008281">
    <property type="component" value="Unassembled WGS sequence"/>
</dbReference>
<reference evidence="4" key="1">
    <citation type="submission" date="2007-07" db="EMBL/GenBank/DDBJ databases">
        <title>PCAP assembly of the Caenorhabditis remanei genome.</title>
        <authorList>
            <consortium name="The Caenorhabditis remanei Sequencing Consortium"/>
            <person name="Wilson R.K."/>
        </authorList>
    </citation>
    <scope>NUCLEOTIDE SEQUENCE [LARGE SCALE GENOMIC DNA]</scope>
    <source>
        <strain evidence="4">PB4641</strain>
    </source>
</reference>